<feature type="compositionally biased region" description="Polar residues" evidence="9">
    <location>
        <begin position="871"/>
        <end position="886"/>
    </location>
</feature>
<organism evidence="14 15">
    <name type="scientific">Caenorhabditis briggsae</name>
    <dbReference type="NCBI Taxonomy" id="6238"/>
    <lineage>
        <taxon>Eukaryota</taxon>
        <taxon>Metazoa</taxon>
        <taxon>Ecdysozoa</taxon>
        <taxon>Nematoda</taxon>
        <taxon>Chromadorea</taxon>
        <taxon>Rhabditida</taxon>
        <taxon>Rhabditina</taxon>
        <taxon>Rhabditomorpha</taxon>
        <taxon>Rhabditoidea</taxon>
        <taxon>Rhabditidae</taxon>
        <taxon>Peloderinae</taxon>
        <taxon>Caenorhabditis</taxon>
    </lineage>
</organism>
<dbReference type="STRING" id="6238.A8X4V8"/>
<dbReference type="Gene3D" id="4.10.70.10">
    <property type="entry name" value="Disintegrin domain"/>
    <property type="match status" value="1"/>
</dbReference>
<dbReference type="PROSITE" id="PS00022">
    <property type="entry name" value="EGF_1"/>
    <property type="match status" value="1"/>
</dbReference>
<keyword evidence="15" id="KW-1185">Reference proteome</keyword>
<keyword evidence="8" id="KW-0862">Zinc</keyword>
<feature type="region of interest" description="Disordered" evidence="9">
    <location>
        <begin position="996"/>
        <end position="1042"/>
    </location>
</feature>
<dbReference type="EMBL" id="HE601041">
    <property type="protein sequence ID" value="CAP27668.2"/>
    <property type="molecule type" value="Genomic_DNA"/>
</dbReference>
<feature type="region of interest" description="Disordered" evidence="9">
    <location>
        <begin position="917"/>
        <end position="963"/>
    </location>
</feature>
<comment type="caution">
    <text evidence="7">Lacks conserved residue(s) required for the propagation of feature annotation.</text>
</comment>
<dbReference type="InParanoid" id="A8X4V8"/>
<evidence type="ECO:0000256" key="6">
    <source>
        <dbReference type="PROSITE-ProRule" id="PRU00068"/>
    </source>
</evidence>
<dbReference type="InterPro" id="IPR034027">
    <property type="entry name" value="Reprolysin_adamalysin"/>
</dbReference>
<feature type="disulfide bond" evidence="6">
    <location>
        <begin position="479"/>
        <end position="499"/>
    </location>
</feature>
<dbReference type="GO" id="GO:0004222">
    <property type="term" value="F:metalloendopeptidase activity"/>
    <property type="evidence" value="ECO:0000318"/>
    <property type="project" value="GO_Central"/>
</dbReference>
<dbReference type="Gene3D" id="3.40.390.10">
    <property type="entry name" value="Collagenase (Catalytic Domain)"/>
    <property type="match status" value="1"/>
</dbReference>
<dbReference type="InterPro" id="IPR036436">
    <property type="entry name" value="Disintegrin_dom_sf"/>
</dbReference>
<keyword evidence="8" id="KW-0479">Metal-binding</keyword>
<dbReference type="PROSITE" id="PS50026">
    <property type="entry name" value="EGF_3"/>
    <property type="match status" value="1"/>
</dbReference>
<feature type="region of interest" description="Disordered" evidence="9">
    <location>
        <begin position="871"/>
        <end position="901"/>
    </location>
</feature>
<evidence type="ECO:0000313" key="14">
    <source>
        <dbReference type="EMBL" id="CAP27668.2"/>
    </source>
</evidence>
<evidence type="ECO:0000259" key="13">
    <source>
        <dbReference type="PROSITE" id="PS50215"/>
    </source>
</evidence>
<dbReference type="InterPro" id="IPR001762">
    <property type="entry name" value="Disintegrin_dom"/>
</dbReference>
<dbReference type="Pfam" id="PF00200">
    <property type="entry name" value="Disintegrin"/>
    <property type="match status" value="1"/>
</dbReference>
<accession>A8X4V8</accession>
<dbReference type="InterPro" id="IPR024079">
    <property type="entry name" value="MetalloPept_cat_dom_sf"/>
</dbReference>
<feature type="compositionally biased region" description="Low complexity" evidence="9">
    <location>
        <begin position="996"/>
        <end position="1015"/>
    </location>
</feature>
<dbReference type="Pfam" id="PF08516">
    <property type="entry name" value="ADAM_CR"/>
    <property type="match status" value="1"/>
</dbReference>
<evidence type="ECO:0000313" key="15">
    <source>
        <dbReference type="Proteomes" id="UP000008549"/>
    </source>
</evidence>
<feature type="disulfide bond" evidence="7">
    <location>
        <begin position="673"/>
        <end position="683"/>
    </location>
</feature>
<evidence type="ECO:0000256" key="3">
    <source>
        <dbReference type="ARBA" id="ARBA00022989"/>
    </source>
</evidence>
<feature type="active site" evidence="8">
    <location>
        <position position="354"/>
    </location>
</feature>
<feature type="domain" description="EGF-like" evidence="11">
    <location>
        <begin position="669"/>
        <end position="701"/>
    </location>
</feature>
<feature type="binding site" evidence="8">
    <location>
        <position position="357"/>
    </location>
    <ligand>
        <name>Zn(2+)</name>
        <dbReference type="ChEBI" id="CHEBI:29105"/>
        <note>catalytic</note>
    </ligand>
</feature>
<keyword evidence="3 10" id="KW-1133">Transmembrane helix</keyword>
<feature type="transmembrane region" description="Helical" evidence="10">
    <location>
        <begin position="726"/>
        <end position="746"/>
    </location>
</feature>
<dbReference type="FunCoup" id="A8X4V8">
    <property type="interactions" value="1153"/>
</dbReference>
<protein>
    <submittedName>
        <fullName evidence="14">Protein CBR-ADM-2</fullName>
    </submittedName>
</protein>
<feature type="domain" description="Disintegrin" evidence="12">
    <location>
        <begin position="420"/>
        <end position="507"/>
    </location>
</feature>
<dbReference type="GO" id="GO:0046872">
    <property type="term" value="F:metal ion binding"/>
    <property type="evidence" value="ECO:0007669"/>
    <property type="project" value="UniProtKB-KW"/>
</dbReference>
<dbReference type="PANTHER" id="PTHR11905:SF159">
    <property type="entry name" value="ADAM METALLOPROTEASE"/>
    <property type="match status" value="1"/>
</dbReference>
<dbReference type="Proteomes" id="UP000008549">
    <property type="component" value="Unassembled WGS sequence"/>
</dbReference>
<evidence type="ECO:0000256" key="7">
    <source>
        <dbReference type="PROSITE-ProRule" id="PRU00076"/>
    </source>
</evidence>
<evidence type="ECO:0000256" key="1">
    <source>
        <dbReference type="ARBA" id="ARBA00004167"/>
    </source>
</evidence>
<dbReference type="SMART" id="SM00050">
    <property type="entry name" value="DISIN"/>
    <property type="match status" value="1"/>
</dbReference>
<evidence type="ECO:0000256" key="8">
    <source>
        <dbReference type="PROSITE-ProRule" id="PRU00276"/>
    </source>
</evidence>
<dbReference type="PROSITE" id="PS50214">
    <property type="entry name" value="DISINTEGRIN_2"/>
    <property type="match status" value="1"/>
</dbReference>
<dbReference type="PANTHER" id="PTHR11905">
    <property type="entry name" value="ADAM A DISINTEGRIN AND METALLOPROTEASE DOMAIN"/>
    <property type="match status" value="1"/>
</dbReference>
<keyword evidence="7" id="KW-0245">EGF-like domain</keyword>
<dbReference type="FunFam" id="3.40.390.10:FF:000002">
    <property type="entry name" value="Disintegrin and metalloproteinase domain-containing protein 22"/>
    <property type="match status" value="1"/>
</dbReference>
<feature type="disulfide bond" evidence="7">
    <location>
        <begin position="691"/>
        <end position="700"/>
    </location>
</feature>
<dbReference type="SUPFAM" id="SSF57552">
    <property type="entry name" value="Blood coagulation inhibitor (disintegrin)"/>
    <property type="match status" value="1"/>
</dbReference>
<evidence type="ECO:0000256" key="2">
    <source>
        <dbReference type="ARBA" id="ARBA00022692"/>
    </source>
</evidence>
<keyword evidence="5 7" id="KW-1015">Disulfide bond</keyword>
<dbReference type="PROSITE" id="PS50215">
    <property type="entry name" value="ADAM_MEPRO"/>
    <property type="match status" value="1"/>
</dbReference>
<evidence type="ECO:0000256" key="10">
    <source>
        <dbReference type="SAM" id="Phobius"/>
    </source>
</evidence>
<evidence type="ECO:0000256" key="5">
    <source>
        <dbReference type="ARBA" id="ARBA00023157"/>
    </source>
</evidence>
<proteinExistence type="predicted"/>
<dbReference type="WormBase" id="CBG07388">
    <property type="protein sequence ID" value="CBP44623"/>
    <property type="gene ID" value="WBGene00029451"/>
    <property type="gene designation" value="Cbr-adm-2"/>
</dbReference>
<keyword evidence="2 10" id="KW-0812">Transmembrane</keyword>
<dbReference type="GO" id="GO:0006509">
    <property type="term" value="P:membrane protein ectodomain proteolysis"/>
    <property type="evidence" value="ECO:0000318"/>
    <property type="project" value="GO_Central"/>
</dbReference>
<keyword evidence="4 10" id="KW-0472">Membrane</keyword>
<dbReference type="Pfam" id="PF01421">
    <property type="entry name" value="Reprolysin"/>
    <property type="match status" value="1"/>
</dbReference>
<dbReference type="MEROPS" id="M12.A49"/>
<dbReference type="AlphaFoldDB" id="A8X4V8"/>
<comment type="subcellular location">
    <subcellularLocation>
        <location evidence="1">Membrane</location>
        <topology evidence="1">Single-pass membrane protein</topology>
    </subcellularLocation>
</comment>
<name>A8X4V8_CAEBR</name>
<evidence type="ECO:0000313" key="16">
    <source>
        <dbReference type="WormBase" id="CBG07388"/>
    </source>
</evidence>
<evidence type="ECO:0000256" key="9">
    <source>
        <dbReference type="SAM" id="MobiDB-lite"/>
    </source>
</evidence>
<dbReference type="InterPro" id="IPR000742">
    <property type="entry name" value="EGF"/>
</dbReference>
<feature type="disulfide bond" evidence="8">
    <location>
        <begin position="373"/>
        <end position="378"/>
    </location>
</feature>
<evidence type="ECO:0000259" key="12">
    <source>
        <dbReference type="PROSITE" id="PS50214"/>
    </source>
</evidence>
<feature type="compositionally biased region" description="Basic and acidic residues" evidence="9">
    <location>
        <begin position="930"/>
        <end position="947"/>
    </location>
</feature>
<dbReference type="CDD" id="cd04269">
    <property type="entry name" value="ZnMc_adamalysin_II_like"/>
    <property type="match status" value="1"/>
</dbReference>
<dbReference type="GO" id="GO:0016020">
    <property type="term" value="C:membrane"/>
    <property type="evidence" value="ECO:0007669"/>
    <property type="project" value="UniProtKB-SubCell"/>
</dbReference>
<feature type="domain" description="Peptidase M12B" evidence="13">
    <location>
        <begin position="214"/>
        <end position="414"/>
    </location>
</feature>
<feature type="binding site" evidence="8">
    <location>
        <position position="353"/>
    </location>
    <ligand>
        <name>Zn(2+)</name>
        <dbReference type="ChEBI" id="CHEBI:29105"/>
        <note>catalytic</note>
    </ligand>
</feature>
<dbReference type="HOGENOM" id="CLU_012714_2_0_1"/>
<dbReference type="SMART" id="SM00608">
    <property type="entry name" value="ACR"/>
    <property type="match status" value="1"/>
</dbReference>
<dbReference type="PROSITE" id="PS01186">
    <property type="entry name" value="EGF_2"/>
    <property type="match status" value="1"/>
</dbReference>
<dbReference type="InterPro" id="IPR006586">
    <property type="entry name" value="ADAM_Cys-rich"/>
</dbReference>
<dbReference type="SUPFAM" id="SSF55486">
    <property type="entry name" value="Metalloproteases ('zincins'), catalytic domain"/>
    <property type="match status" value="1"/>
</dbReference>
<reference evidence="14 15" key="1">
    <citation type="journal article" date="2003" name="PLoS Biol.">
        <title>The genome sequence of Caenorhabditis briggsae: a platform for comparative genomics.</title>
        <authorList>
            <person name="Stein L.D."/>
            <person name="Bao Z."/>
            <person name="Blasiar D."/>
            <person name="Blumenthal T."/>
            <person name="Brent M.R."/>
            <person name="Chen N."/>
            <person name="Chinwalla A."/>
            <person name="Clarke L."/>
            <person name="Clee C."/>
            <person name="Coghlan A."/>
            <person name="Coulson A."/>
            <person name="D'Eustachio P."/>
            <person name="Fitch D.H."/>
            <person name="Fulton L.A."/>
            <person name="Fulton R.E."/>
            <person name="Griffiths-Jones S."/>
            <person name="Harris T.W."/>
            <person name="Hillier L.W."/>
            <person name="Kamath R."/>
            <person name="Kuwabara P.E."/>
            <person name="Mardis E.R."/>
            <person name="Marra M.A."/>
            <person name="Miner T.L."/>
            <person name="Minx P."/>
            <person name="Mullikin J.C."/>
            <person name="Plumb R.W."/>
            <person name="Rogers J."/>
            <person name="Schein J.E."/>
            <person name="Sohrmann M."/>
            <person name="Spieth J."/>
            <person name="Stajich J.E."/>
            <person name="Wei C."/>
            <person name="Willey D."/>
            <person name="Wilson R.K."/>
            <person name="Durbin R."/>
            <person name="Waterston R.H."/>
        </authorList>
    </citation>
    <scope>NUCLEOTIDE SEQUENCE [LARGE SCALE GENOMIC DNA]</scope>
    <source>
        <strain evidence="14 15">AF16</strain>
    </source>
</reference>
<feature type="binding site" evidence="8">
    <location>
        <position position="363"/>
    </location>
    <ligand>
        <name>Zn(2+)</name>
        <dbReference type="ChEBI" id="CHEBI:29105"/>
        <note>catalytic</note>
    </ligand>
</feature>
<sequence>MTDTIDLKLSSRRQWNPVQCPVHLEINGRIQTPESLVQYALNNPSFDLVISTQDGQNVYIPFKEDRKLFTSNIADDRSTSSLVSNKISVIVCLFPQHFCPHKDTVITHCHFQSVTEDGRHALSLCNSKDITGLLMTQTNRFGLSTSSNGSSSYFVLTPYVENNCGKCIWKENEHNLGSLARFLSSTHRKKRQAGKTVIDRNPSYIKEHLDGRKRYVELALVADYSVYTKYDSDEKKVNDYIQQTMNILNSLLFQLYYPLNIRITLVHSEIWKKGDQISVVVDSKETLNNFMEYKKKMLKDNFFDTGYLLTTLKFDEGVVGKAYKGTMCSYDYSGGIYVDHNNDTIETVATFAHELGHTFGMDHDPNDKDVCYCPMPRCIMNPQSGHMEVWSECSVKNLASGFNRGIDLCLFNEPGQKPSDAKCGNGIVEAGEECDCGPLKCDNDCCDGSTCKLIGEAQCASGDCCDLKTCKPKPRATVCRAAVGICDLDEFCNGETNDCPADFFVQNGANCPGRDLEFCYEAGCGSRNDQCAKLWGPTGHNGDDNCYRKNTEGSFHGNCGTNAHTKEIKKCESENAKCGLLQCETQAERPIFGDPGSVTFSHSTVYSSSKRDDKKFCYVFKSAYGGLNAPDPGLVPDGAICGDDQVSFHTVETMCIGQKCQKKEKITKVTAQCLDNCNFRGVCNNVGNCHCERGFGGIACEIPGYGGSVNSNEAYKFRGITLSSTFLLLFFLFGFLIAGLCIYYRVKRKRNLVSEWWSVVKKKFDLHGDLVPVRKAPPPPYAQRIRQSFTAMWGEDHSHVAAAAQPAHPRNCYNSCCRQPPRFDPPSIPMVTLKNPNLASPTPLLNPSEKEQNNEKVEHQRVELYAPSDNFRSNSAASFNTRTGSLRPTVQPPPIPRPTNDVLTKLNEELEKEKKFEQLNKTLPLPPPLPKEKPKTATSLRRNESMRPEQAPPPPPPAHAHLSRVAHTESYNLNNLPGVVANGDYYSAYRLSKNHSFSNFKKPSLPSKPPKNSSSSEKDESTEEEKVDVRSMAAMFNQKLKK</sequence>
<dbReference type="InterPro" id="IPR001590">
    <property type="entry name" value="Peptidase_M12B"/>
</dbReference>
<dbReference type="OMA" id="AYKGTMC"/>
<gene>
    <name evidence="16" type="primary">adm-2</name>
    <name evidence="14" type="synonym">Cbr-adm-2</name>
    <name evidence="16" type="ORF">CBG07388</name>
    <name evidence="14" type="ORF">CBG_07388</name>
</gene>
<evidence type="ECO:0000256" key="4">
    <source>
        <dbReference type="ARBA" id="ARBA00023136"/>
    </source>
</evidence>
<reference evidence="14 15" key="2">
    <citation type="journal article" date="2011" name="PLoS Genet.">
        <title>Caenorhabditis briggsae recombinant inbred line genotypes reveal inter-strain incompatibility and the evolution of recombination.</title>
        <authorList>
            <person name="Ross J.A."/>
            <person name="Koboldt D.C."/>
            <person name="Staisch J.E."/>
            <person name="Chamberlin H.M."/>
            <person name="Gupta B.P."/>
            <person name="Miller R.D."/>
            <person name="Baird S.E."/>
            <person name="Haag E.S."/>
        </authorList>
    </citation>
    <scope>NUCLEOTIDE SEQUENCE [LARGE SCALE GENOMIC DNA]</scope>
    <source>
        <strain evidence="14 15">AF16</strain>
    </source>
</reference>
<evidence type="ECO:0000259" key="11">
    <source>
        <dbReference type="PROSITE" id="PS50026"/>
    </source>
</evidence>
<dbReference type="eggNOG" id="KOG3607">
    <property type="taxonomic scope" value="Eukaryota"/>
</dbReference>